<dbReference type="InterPro" id="IPR056596">
    <property type="entry name" value="FLAD1_M"/>
</dbReference>
<dbReference type="InterPro" id="IPR014729">
    <property type="entry name" value="Rossmann-like_a/b/a_fold"/>
</dbReference>
<dbReference type="CDD" id="cd23948">
    <property type="entry name" value="FAD_synthase"/>
    <property type="match status" value="1"/>
</dbReference>
<keyword evidence="5" id="KW-0288">FMN</keyword>
<dbReference type="Pfam" id="PF00994">
    <property type="entry name" value="MoCF_biosynth"/>
    <property type="match status" value="1"/>
</dbReference>
<keyword evidence="4" id="KW-0285">Flavoprotein</keyword>
<dbReference type="GO" id="GO:0003919">
    <property type="term" value="F:FMN adenylyltransferase activity"/>
    <property type="evidence" value="ECO:0007669"/>
    <property type="project" value="UniProtKB-EC"/>
</dbReference>
<keyword evidence="7" id="KW-0548">Nucleotidyltransferase</keyword>
<dbReference type="Gene3D" id="3.40.50.620">
    <property type="entry name" value="HUPs"/>
    <property type="match status" value="1"/>
</dbReference>
<evidence type="ECO:0000256" key="11">
    <source>
        <dbReference type="ARBA" id="ARBA00031145"/>
    </source>
</evidence>
<evidence type="ECO:0000256" key="5">
    <source>
        <dbReference type="ARBA" id="ARBA00022643"/>
    </source>
</evidence>
<evidence type="ECO:0000256" key="6">
    <source>
        <dbReference type="ARBA" id="ARBA00022679"/>
    </source>
</evidence>
<keyword evidence="10" id="KW-0067">ATP-binding</keyword>
<dbReference type="Pfam" id="PF01507">
    <property type="entry name" value="PAPS_reduct"/>
    <property type="match status" value="1"/>
</dbReference>
<comment type="catalytic activity">
    <reaction evidence="13">
        <text>FMN + ATP + H(+) = FAD + diphosphate</text>
        <dbReference type="Rhea" id="RHEA:17237"/>
        <dbReference type="ChEBI" id="CHEBI:15378"/>
        <dbReference type="ChEBI" id="CHEBI:30616"/>
        <dbReference type="ChEBI" id="CHEBI:33019"/>
        <dbReference type="ChEBI" id="CHEBI:57692"/>
        <dbReference type="ChEBI" id="CHEBI:58210"/>
        <dbReference type="EC" id="2.7.7.2"/>
    </reaction>
</comment>
<dbReference type="SUPFAM" id="SSF52402">
    <property type="entry name" value="Adenine nucleotide alpha hydrolases-like"/>
    <property type="match status" value="1"/>
</dbReference>
<dbReference type="SMART" id="SM00852">
    <property type="entry name" value="MoCF_biosynth"/>
    <property type="match status" value="1"/>
</dbReference>
<evidence type="ECO:0000256" key="2">
    <source>
        <dbReference type="ARBA" id="ARBA00007589"/>
    </source>
</evidence>
<evidence type="ECO:0000256" key="9">
    <source>
        <dbReference type="ARBA" id="ARBA00022827"/>
    </source>
</evidence>
<organism evidence="15 16">
    <name type="scientific">Schistosoma margrebowiei</name>
    <dbReference type="NCBI Taxonomy" id="48269"/>
    <lineage>
        <taxon>Eukaryota</taxon>
        <taxon>Metazoa</taxon>
        <taxon>Spiralia</taxon>
        <taxon>Lophotrochozoa</taxon>
        <taxon>Platyhelminthes</taxon>
        <taxon>Trematoda</taxon>
        <taxon>Digenea</taxon>
        <taxon>Strigeidida</taxon>
        <taxon>Schistosomatoidea</taxon>
        <taxon>Schistosomatidae</taxon>
        <taxon>Schistosoma</taxon>
    </lineage>
</organism>
<evidence type="ECO:0000256" key="1">
    <source>
        <dbReference type="ARBA" id="ARBA00004726"/>
    </source>
</evidence>
<dbReference type="Gene3D" id="3.40.980.10">
    <property type="entry name" value="MoaB/Mog-like domain"/>
    <property type="match status" value="1"/>
</dbReference>
<evidence type="ECO:0000313" key="15">
    <source>
        <dbReference type="Proteomes" id="UP000050790"/>
    </source>
</evidence>
<dbReference type="InterPro" id="IPR002500">
    <property type="entry name" value="PAPS_reduct_dom"/>
</dbReference>
<dbReference type="Pfam" id="PF24102">
    <property type="entry name" value="FLAD1_M"/>
    <property type="match status" value="1"/>
</dbReference>
<dbReference type="EC" id="2.7.7.2" evidence="3"/>
<evidence type="ECO:0000256" key="3">
    <source>
        <dbReference type="ARBA" id="ARBA00012393"/>
    </source>
</evidence>
<dbReference type="WBParaSite" id="SMRG1_32590.1">
    <property type="protein sequence ID" value="SMRG1_32590.1"/>
    <property type="gene ID" value="SMRG1_32590"/>
</dbReference>
<evidence type="ECO:0000256" key="8">
    <source>
        <dbReference type="ARBA" id="ARBA00022741"/>
    </source>
</evidence>
<comment type="similarity">
    <text evidence="2">In the N-terminal section; belongs to the MoaB/Mog family.</text>
</comment>
<dbReference type="GO" id="GO:0006747">
    <property type="term" value="P:FAD biosynthetic process"/>
    <property type="evidence" value="ECO:0007669"/>
    <property type="project" value="TreeGrafter"/>
</dbReference>
<evidence type="ECO:0000313" key="16">
    <source>
        <dbReference type="WBParaSite" id="SMRG1_32590.1"/>
    </source>
</evidence>
<dbReference type="PANTHER" id="PTHR23293:SF9">
    <property type="entry name" value="FAD SYNTHASE"/>
    <property type="match status" value="1"/>
</dbReference>
<keyword evidence="9" id="KW-0274">FAD</keyword>
<feature type="domain" description="MoaB/Mog" evidence="14">
    <location>
        <begin position="21"/>
        <end position="189"/>
    </location>
</feature>
<evidence type="ECO:0000256" key="12">
    <source>
        <dbReference type="ARBA" id="ARBA00031871"/>
    </source>
</evidence>
<evidence type="ECO:0000259" key="14">
    <source>
        <dbReference type="SMART" id="SM00852"/>
    </source>
</evidence>
<protein>
    <recommendedName>
        <fullName evidence="3">FAD synthase</fullName>
        <ecNumber evidence="3">2.7.7.2</ecNumber>
    </recommendedName>
    <alternativeName>
        <fullName evidence="11">FAD pyrophosphorylase</fullName>
    </alternativeName>
    <alternativeName>
        <fullName evidence="12">FMN adenylyltransferase</fullName>
    </alternativeName>
</protein>
<reference evidence="16" key="1">
    <citation type="submission" date="2023-11" db="UniProtKB">
        <authorList>
            <consortium name="WormBaseParasite"/>
        </authorList>
    </citation>
    <scope>IDENTIFICATION</scope>
</reference>
<dbReference type="Proteomes" id="UP000050790">
    <property type="component" value="Unassembled WGS sequence"/>
</dbReference>
<evidence type="ECO:0000256" key="13">
    <source>
        <dbReference type="ARBA" id="ARBA00049494"/>
    </source>
</evidence>
<dbReference type="InterPro" id="IPR036425">
    <property type="entry name" value="MoaB/Mog-like_dom_sf"/>
</dbReference>
<keyword evidence="8" id="KW-0547">Nucleotide-binding</keyword>
<dbReference type="PANTHER" id="PTHR23293">
    <property type="entry name" value="FAD SYNTHETASE-RELATED FMN ADENYLYLTRANSFERASE"/>
    <property type="match status" value="1"/>
</dbReference>
<dbReference type="GO" id="GO:0005524">
    <property type="term" value="F:ATP binding"/>
    <property type="evidence" value="ECO:0007669"/>
    <property type="project" value="UniProtKB-KW"/>
</dbReference>
<evidence type="ECO:0000256" key="4">
    <source>
        <dbReference type="ARBA" id="ARBA00022630"/>
    </source>
</evidence>
<name>A0AA84ZKD6_9TREM</name>
<keyword evidence="6" id="KW-0808">Transferase</keyword>
<comment type="pathway">
    <text evidence="1">Cofactor biosynthesis; FAD biosynthesis; FAD from FMN: step 1/1.</text>
</comment>
<evidence type="ECO:0000256" key="7">
    <source>
        <dbReference type="ARBA" id="ARBA00022695"/>
    </source>
</evidence>
<dbReference type="SUPFAM" id="SSF53218">
    <property type="entry name" value="Molybdenum cofactor biosynthesis proteins"/>
    <property type="match status" value="1"/>
</dbReference>
<proteinExistence type="inferred from homology"/>
<accession>A0AA84ZKD6</accession>
<evidence type="ECO:0000256" key="10">
    <source>
        <dbReference type="ARBA" id="ARBA00022840"/>
    </source>
</evidence>
<dbReference type="InterPro" id="IPR001453">
    <property type="entry name" value="MoaB/Mog_dom"/>
</dbReference>
<dbReference type="AlphaFoldDB" id="A0AA84ZKD6"/>
<sequence>MARCVTTMSCALKMVSPKSLGLIVIGDEILNGKAKDSNSRQVCLTAPLFGVRLRKISVIPDDSDAIAEEVRDYMNRYDFVITSGGIGSTHDDVTYEGVAKALNEKIIIHPKFLQTLRRLSEPNMVSSSDPITKLAKIPESSELLYATGIQMDSESSYPIVKVKNIFILPGVPCLFNMALEIIKDHIRDPNVIFFHHSLYLTTMETEIAKDLSQLAEKYQGLVSIGSYPAFHNNYYRVRIAFDSLEENTLKLAYEESERLFKDYIIRYNPYPINKADEEVYKLCKQAESSLGKRVAKSLQLIEEVLNKYSDSELVICFNGGKDCTALLHLIHAAIQHQSHNNNNHSENIKPTRLPKLLYIRSCSTFPEIELFVEKTVDVYYSLWSKISRPDLKQYEQRQTDVNSQSSSCSMDSSVFIYEGSIQSALERFLGDYPEIKGAFMGTRYTDPGAYKMSHMVMSDPGWPQILRINPLLEWTYSDVWNFLRSLSLPYCSLYDAGYTSIGSMEDTHPNPQLRYITESGRIAYHPAYTLNEEICERIGRVHENTKTD</sequence>